<comment type="similarity">
    <text evidence="8">Belongs to the protein kinase superfamily.</text>
</comment>
<gene>
    <name evidence="11" type="ORF">ROZALSC1DRAFT_19348</name>
</gene>
<dbReference type="AlphaFoldDB" id="A0A4P9YJ55"/>
<dbReference type="EMBL" id="ML005193">
    <property type="protein sequence ID" value="RKP19617.1"/>
    <property type="molecule type" value="Genomic_DNA"/>
</dbReference>
<keyword evidence="4 7" id="KW-0547">Nucleotide-binding</keyword>
<keyword evidence="6 7" id="KW-0067">ATP-binding</keyword>
<dbReference type="SMART" id="SM00220">
    <property type="entry name" value="S_TKc"/>
    <property type="match status" value="1"/>
</dbReference>
<evidence type="ECO:0000256" key="8">
    <source>
        <dbReference type="RuleBase" id="RU000304"/>
    </source>
</evidence>
<dbReference type="PANTHER" id="PTHR24351">
    <property type="entry name" value="RIBOSOMAL PROTEIN S6 KINASE"/>
    <property type="match status" value="1"/>
</dbReference>
<accession>A0A4P9YJ55</accession>
<keyword evidence="2" id="KW-0597">Phosphoprotein</keyword>
<dbReference type="FunFam" id="1.10.510.10:FF:000210">
    <property type="entry name" value="Non-specific serine/threonine protein kinase"/>
    <property type="match status" value="1"/>
</dbReference>
<evidence type="ECO:0000256" key="2">
    <source>
        <dbReference type="ARBA" id="ARBA00022553"/>
    </source>
</evidence>
<evidence type="ECO:0000259" key="9">
    <source>
        <dbReference type="PROSITE" id="PS50011"/>
    </source>
</evidence>
<sequence length="352" mass="40605">MNEEGTYYKKRTTSSSIKVKLQDFVFLAVLGKGNFGKVMLAEEKESQNLYAIKVLKKAFIIEHDEVESLRAEKKMFEIANKEHHPFLVNLHSCFHSETRVYFVMEYVNGGDLMLHIQRGAFTLSQAKFYAAEVLLALEYFHKNDIIYRDIKLDNILLCADGHIKVADYGLCKEGMGYGRTTNTFCGTPEFMAPEILLEQDYTKAVDWWSFGVLLYEMILGMAPFHGDSEDDIFDSILHEEVLYPINMDKNSVSIIQRLLTKEPKNRLGYSKKDAEELKSHPFFNDIDWKALYQKKVTPPFIPEISSKTDISNFDCEFTREMPCLTPVQTALTENDEEEFKGFSYVANWVESS</sequence>
<evidence type="ECO:0000259" key="10">
    <source>
        <dbReference type="PROSITE" id="PS51285"/>
    </source>
</evidence>
<dbReference type="Proteomes" id="UP000281549">
    <property type="component" value="Unassembled WGS sequence"/>
</dbReference>
<keyword evidence="1 8" id="KW-0723">Serine/threonine-protein kinase</keyword>
<organism evidence="11 12">
    <name type="scientific">Rozella allomycis (strain CSF55)</name>
    <dbReference type="NCBI Taxonomy" id="988480"/>
    <lineage>
        <taxon>Eukaryota</taxon>
        <taxon>Fungi</taxon>
        <taxon>Fungi incertae sedis</taxon>
        <taxon>Cryptomycota</taxon>
        <taxon>Cryptomycota incertae sedis</taxon>
        <taxon>Rozella</taxon>
    </lineage>
</organism>
<keyword evidence="3" id="KW-0808">Transferase</keyword>
<evidence type="ECO:0000313" key="11">
    <source>
        <dbReference type="EMBL" id="RKP19617.1"/>
    </source>
</evidence>
<dbReference type="InterPro" id="IPR000961">
    <property type="entry name" value="AGC-kinase_C"/>
</dbReference>
<evidence type="ECO:0000256" key="5">
    <source>
        <dbReference type="ARBA" id="ARBA00022777"/>
    </source>
</evidence>
<dbReference type="InterPro" id="IPR000719">
    <property type="entry name" value="Prot_kinase_dom"/>
</dbReference>
<feature type="domain" description="AGC-kinase C-terminal" evidence="10">
    <location>
        <begin position="284"/>
        <end position="352"/>
    </location>
</feature>
<reference evidence="12" key="1">
    <citation type="journal article" date="2018" name="Nat. Microbiol.">
        <title>Leveraging single-cell genomics to expand the fungal tree of life.</title>
        <authorList>
            <person name="Ahrendt S.R."/>
            <person name="Quandt C.A."/>
            <person name="Ciobanu D."/>
            <person name="Clum A."/>
            <person name="Salamov A."/>
            <person name="Andreopoulos B."/>
            <person name="Cheng J.F."/>
            <person name="Woyke T."/>
            <person name="Pelin A."/>
            <person name="Henrissat B."/>
            <person name="Reynolds N.K."/>
            <person name="Benny G.L."/>
            <person name="Smith M.E."/>
            <person name="James T.Y."/>
            <person name="Grigoriev I.V."/>
        </authorList>
    </citation>
    <scope>NUCLEOTIDE SEQUENCE [LARGE SCALE GENOMIC DNA]</scope>
    <source>
        <strain evidence="12">CSF55</strain>
    </source>
</reference>
<dbReference type="SUPFAM" id="SSF56112">
    <property type="entry name" value="Protein kinase-like (PK-like)"/>
    <property type="match status" value="1"/>
</dbReference>
<dbReference type="Gene3D" id="3.30.200.20">
    <property type="entry name" value="Phosphorylase Kinase, domain 1"/>
    <property type="match status" value="1"/>
</dbReference>
<proteinExistence type="inferred from homology"/>
<dbReference type="InterPro" id="IPR017441">
    <property type="entry name" value="Protein_kinase_ATP_BS"/>
</dbReference>
<evidence type="ECO:0000256" key="3">
    <source>
        <dbReference type="ARBA" id="ARBA00022679"/>
    </source>
</evidence>
<dbReference type="Pfam" id="PF00069">
    <property type="entry name" value="Pkinase"/>
    <property type="match status" value="1"/>
</dbReference>
<name>A0A4P9YJ55_ROZAC</name>
<dbReference type="PROSITE" id="PS50011">
    <property type="entry name" value="PROTEIN_KINASE_DOM"/>
    <property type="match status" value="1"/>
</dbReference>
<evidence type="ECO:0000313" key="12">
    <source>
        <dbReference type="Proteomes" id="UP000281549"/>
    </source>
</evidence>
<dbReference type="GO" id="GO:0004674">
    <property type="term" value="F:protein serine/threonine kinase activity"/>
    <property type="evidence" value="ECO:0007669"/>
    <property type="project" value="UniProtKB-KW"/>
</dbReference>
<evidence type="ECO:0000256" key="1">
    <source>
        <dbReference type="ARBA" id="ARBA00022527"/>
    </source>
</evidence>
<dbReference type="PROSITE" id="PS00108">
    <property type="entry name" value="PROTEIN_KINASE_ST"/>
    <property type="match status" value="1"/>
</dbReference>
<dbReference type="PROSITE" id="PS51285">
    <property type="entry name" value="AGC_KINASE_CTER"/>
    <property type="match status" value="1"/>
</dbReference>
<dbReference type="InterPro" id="IPR008271">
    <property type="entry name" value="Ser/Thr_kinase_AS"/>
</dbReference>
<feature type="binding site" evidence="7">
    <location>
        <position position="53"/>
    </location>
    <ligand>
        <name>ATP</name>
        <dbReference type="ChEBI" id="CHEBI:30616"/>
    </ligand>
</feature>
<dbReference type="InterPro" id="IPR017892">
    <property type="entry name" value="Pkinase_C"/>
</dbReference>
<dbReference type="SMART" id="SM00133">
    <property type="entry name" value="S_TK_X"/>
    <property type="match status" value="1"/>
</dbReference>
<feature type="domain" description="Protein kinase" evidence="9">
    <location>
        <begin position="24"/>
        <end position="283"/>
    </location>
</feature>
<dbReference type="PROSITE" id="PS00107">
    <property type="entry name" value="PROTEIN_KINASE_ATP"/>
    <property type="match status" value="1"/>
</dbReference>
<dbReference type="CDD" id="cd05570">
    <property type="entry name" value="STKc_PKC"/>
    <property type="match status" value="1"/>
</dbReference>
<dbReference type="FunFam" id="3.30.200.20:FF:000103">
    <property type="entry name" value="Protein kinase C"/>
    <property type="match status" value="1"/>
</dbReference>
<evidence type="ECO:0000256" key="6">
    <source>
        <dbReference type="ARBA" id="ARBA00022840"/>
    </source>
</evidence>
<protein>
    <submittedName>
        <fullName evidence="11">Kinase-like protein</fullName>
    </submittedName>
</protein>
<dbReference type="InterPro" id="IPR011009">
    <property type="entry name" value="Kinase-like_dom_sf"/>
</dbReference>
<keyword evidence="5 11" id="KW-0418">Kinase</keyword>
<dbReference type="Pfam" id="PF00433">
    <property type="entry name" value="Pkinase_C"/>
    <property type="match status" value="1"/>
</dbReference>
<evidence type="ECO:0000256" key="4">
    <source>
        <dbReference type="ARBA" id="ARBA00022741"/>
    </source>
</evidence>
<dbReference type="GO" id="GO:0005524">
    <property type="term" value="F:ATP binding"/>
    <property type="evidence" value="ECO:0007669"/>
    <property type="project" value="UniProtKB-UniRule"/>
</dbReference>
<dbReference type="Gene3D" id="1.10.510.10">
    <property type="entry name" value="Transferase(Phosphotransferase) domain 1"/>
    <property type="match status" value="1"/>
</dbReference>
<evidence type="ECO:0000256" key="7">
    <source>
        <dbReference type="PROSITE-ProRule" id="PRU10141"/>
    </source>
</evidence>